<dbReference type="EMBL" id="GL883010">
    <property type="protein sequence ID" value="EGG20629.1"/>
    <property type="molecule type" value="Genomic_DNA"/>
</dbReference>
<keyword evidence="3 6" id="KW-1133">Transmembrane helix</keyword>
<feature type="transmembrane region" description="Helical" evidence="6">
    <location>
        <begin position="130"/>
        <end position="151"/>
    </location>
</feature>
<keyword evidence="4 6" id="KW-0472">Membrane</keyword>
<dbReference type="Proteomes" id="UP000007797">
    <property type="component" value="Unassembled WGS sequence"/>
</dbReference>
<evidence type="ECO:0008006" key="12">
    <source>
        <dbReference type="Google" id="ProtNLM"/>
    </source>
</evidence>
<evidence type="ECO:0000313" key="10">
    <source>
        <dbReference type="EMBL" id="EGG20629.1"/>
    </source>
</evidence>
<feature type="domain" description="ComC supersandwich" evidence="7">
    <location>
        <begin position="1343"/>
        <end position="1511"/>
    </location>
</feature>
<feature type="domain" description="DUF7035" evidence="9">
    <location>
        <begin position="934"/>
        <end position="1038"/>
    </location>
</feature>
<protein>
    <recommendedName>
        <fullName evidence="12">EGF-like domain-containing protein</fullName>
    </recommendedName>
</protein>
<dbReference type="Gene3D" id="1.20.1280.290">
    <property type="match status" value="2"/>
</dbReference>
<feature type="transmembrane region" description="Helical" evidence="6">
    <location>
        <begin position="38"/>
        <end position="59"/>
    </location>
</feature>
<evidence type="ECO:0000259" key="8">
    <source>
        <dbReference type="Pfam" id="PF23033"/>
    </source>
</evidence>
<dbReference type="SMART" id="SM00679">
    <property type="entry name" value="CTNS"/>
    <property type="match status" value="2"/>
</dbReference>
<dbReference type="OrthoDB" id="407617at2759"/>
<evidence type="ECO:0000256" key="5">
    <source>
        <dbReference type="SAM" id="MobiDB-lite"/>
    </source>
</evidence>
<dbReference type="Pfam" id="PF22933">
    <property type="entry name" value="ComC_SSD"/>
    <property type="match status" value="1"/>
</dbReference>
<dbReference type="KEGG" id="dfa:DFA_00490"/>
<gene>
    <name evidence="10" type="ORF">DFA_00490</name>
</gene>
<evidence type="ECO:0000256" key="3">
    <source>
        <dbReference type="ARBA" id="ARBA00022989"/>
    </source>
</evidence>
<dbReference type="RefSeq" id="XP_004358479.1">
    <property type="nucleotide sequence ID" value="XM_004358422.1"/>
</dbReference>
<feature type="transmembrane region" description="Helical" evidence="6">
    <location>
        <begin position="65"/>
        <end position="86"/>
    </location>
</feature>
<dbReference type="PANTHER" id="PTHR31378">
    <property type="entry name" value="EGF-LIKE DOMAIN-CONTAINING PROTEIN-RELATED-RELATED"/>
    <property type="match status" value="1"/>
</dbReference>
<evidence type="ECO:0000259" key="7">
    <source>
        <dbReference type="Pfam" id="PF22933"/>
    </source>
</evidence>
<feature type="transmembrane region" description="Helical" evidence="6">
    <location>
        <begin position="163"/>
        <end position="182"/>
    </location>
</feature>
<sequence length="1639" mass="180653">MESELAANIFGTAGCILWSVQLIPQVRLNYQRKSTEGVSMICFITWFIGGVILAPYLVVTQRPPSLVLQITLFSVLILVVLLQHFYYDRKVALKRLMIAITIIGIVSVGISCGIYYVLDIFKEYDFTLSLVVTLLSCLSLAGGFIPAVYDIVSAKSVQGYSRVFIVMDFLGGACSILSLVFIKPFDYLVFASYSIVPIFELSIFVMSFYYQSPTSSQLTNDTKYKIIIDNQDDEYYYQVNNNSNNNDHCAINSKNNNNNKNVLINFCQSSLNVLKIQSRNYRYSRDTVNNVNLCDNSYLVSVDSDTNFGSIVLVNTTFAASAVFSTFQSFDGLRKIWDSKLTYRVGDYPPLTFRITNTGGDAFDYEFPAYNCQDLANVELIPPSSNSSIYTYSNNLIRRFELQAIPFITSMTYICQLSIPPSTAQVPFTCGIQVLQTIERVVVTIATSTSYLTGYTEPLTVKIYTDLNATGVTFAIPPTFTEGPINYVTRAIYQSPASTYSHTVNSYYYSPYVSTINMTVKGSPRLGFLSYGTGTPSTALLPVQGNVDDGMLYASLSLSTVSRTYYIINSTSSTQFAPLMSTSFSVTSQNPTATLTLPSFVSGDPNEITYTFSDMAYPIYFITDFSLNIKYDIPAPFGYSLEGPTSRKYTLPVISTLRTIQLSVVQYIAVPRSVVKTGTTVDVVVPKILGVDYFKTGRNFIITLKLSDDITGVNTIVFMNQKYGISTLANGVPTLGTFVFEAPPIPTSGSLPTTELAIYDGANNEFKPFLRAYDGNMNLLPNSSIFYDHEFGADNITFIQFIPNQVDTTYGPVPVSLLFNLTTNDQGVFNKNPAADCTFLLSTFSSTQRILTVTAKAYYHPIDKLFRCDVMIPQYTNNITVEYTFGSFYTQGVQSLLIQRFGSQASLIINSKNSMDHLPPYFTVFNIPTQPTLVYDPINGLKNGTIQVRSSISPVPYTFQFNQDTRVSGDDKTGVYQFTIPIDTNACKTQVLSIGKIILYDNGEWDSRYLQEITSGVQPQFSPFHLFSSPIPTTTVVCSPTVTDVKAPILTSFNISRTTVDVGSNDREVIFNLTATDGAGIGLVGYPTIYLLDNFGNSLIVEPTDYANTSPSFGYSVTLPFGFGTNDGMIMVSVYGLRDKYDNLGGYSMLQLKAAGYDSNITVTYSTEIPSIFGVTNLYSYPNTIVASPNDEIITIRGRGFGDNPQQLIGTIDYGNGTAYAHNITMAHHVLVYMQYDPRLAVPGRLATVNLQRFAHNHSIDIMPIQLAAPLIFVPKPTPCSPSSTSSVNCSANGQCTFDGCQCKAGWSGFYCESTVINVDEPTYNNTAPIIDIVVKDGNSSQAVIRSVIAVVGVRELTLDGQIVKEYRPKQWTLVVSTPDIANNNSLLLNYNTTLQDTDTMVNVTVEWFSVDSSVEFANQTIKIPATSTKISIALSAYPFSSILNTLQVVLKTSVEAEYDAECSSKEYGFGDSQDVEWMKLNIDEKTLWGQFIKRGIIDDRVTTISNQLVTDFIDTDNNNSSSSSNNTYTNTNTSSTPSYTTNYIGMNLPYYNQMAKLDPNFAHLINVDGDNSDATCKGKSSSDGLSTGQIAGIVAGCIVAGAVAVGAVMYTVHKRKTNISKKKMDQKMKRVSQAMSKE</sequence>
<keyword evidence="2 6" id="KW-0812">Transmembrane</keyword>
<evidence type="ECO:0000256" key="6">
    <source>
        <dbReference type="SAM" id="Phobius"/>
    </source>
</evidence>
<evidence type="ECO:0000259" key="9">
    <source>
        <dbReference type="Pfam" id="PF23034"/>
    </source>
</evidence>
<organism evidence="10 11">
    <name type="scientific">Cavenderia fasciculata</name>
    <name type="common">Slime mold</name>
    <name type="synonym">Dictyostelium fasciculatum</name>
    <dbReference type="NCBI Taxonomy" id="261658"/>
    <lineage>
        <taxon>Eukaryota</taxon>
        <taxon>Amoebozoa</taxon>
        <taxon>Evosea</taxon>
        <taxon>Eumycetozoa</taxon>
        <taxon>Dictyostelia</taxon>
        <taxon>Acytosteliales</taxon>
        <taxon>Cavenderiaceae</taxon>
        <taxon>Cavenderia</taxon>
    </lineage>
</organism>
<evidence type="ECO:0000256" key="2">
    <source>
        <dbReference type="ARBA" id="ARBA00022692"/>
    </source>
</evidence>
<dbReference type="Pfam" id="PF23033">
    <property type="entry name" value="DUF7034"/>
    <property type="match status" value="1"/>
</dbReference>
<dbReference type="InterPro" id="IPR006603">
    <property type="entry name" value="PQ-loop_rpt"/>
</dbReference>
<dbReference type="InterPro" id="IPR055463">
    <property type="entry name" value="DUF7035"/>
</dbReference>
<proteinExistence type="predicted"/>
<reference evidence="11" key="1">
    <citation type="journal article" date="2011" name="Genome Res.">
        <title>Phylogeny-wide analysis of social amoeba genomes highlights ancient origins for complex intercellular communication.</title>
        <authorList>
            <person name="Heidel A.J."/>
            <person name="Lawal H.M."/>
            <person name="Felder M."/>
            <person name="Schilde C."/>
            <person name="Helps N.R."/>
            <person name="Tunggal B."/>
            <person name="Rivero F."/>
            <person name="John U."/>
            <person name="Schleicher M."/>
            <person name="Eichinger L."/>
            <person name="Platzer M."/>
            <person name="Noegel A.A."/>
            <person name="Schaap P."/>
            <person name="Gloeckner G."/>
        </authorList>
    </citation>
    <scope>NUCLEOTIDE SEQUENCE [LARGE SCALE GENOMIC DNA]</scope>
    <source>
        <strain evidence="11">SH3</strain>
    </source>
</reference>
<comment type="subcellular location">
    <subcellularLocation>
        <location evidence="1">Membrane</location>
        <topology evidence="1">Multi-pass membrane protein</topology>
    </subcellularLocation>
</comment>
<feature type="transmembrane region" description="Helical" evidence="6">
    <location>
        <begin position="1591"/>
        <end position="1613"/>
    </location>
</feature>
<dbReference type="Pfam" id="PF23034">
    <property type="entry name" value="DUF7035"/>
    <property type="match status" value="1"/>
</dbReference>
<feature type="domain" description="DUF7034" evidence="8">
    <location>
        <begin position="1048"/>
        <end position="1167"/>
    </location>
</feature>
<evidence type="ECO:0000313" key="11">
    <source>
        <dbReference type="Proteomes" id="UP000007797"/>
    </source>
</evidence>
<evidence type="ECO:0000256" key="4">
    <source>
        <dbReference type="ARBA" id="ARBA00023136"/>
    </source>
</evidence>
<dbReference type="GeneID" id="14873401"/>
<feature type="transmembrane region" description="Helical" evidence="6">
    <location>
        <begin position="6"/>
        <end position="26"/>
    </location>
</feature>
<feature type="transmembrane region" description="Helical" evidence="6">
    <location>
        <begin position="188"/>
        <end position="210"/>
    </location>
</feature>
<accession>F4PS31</accession>
<feature type="transmembrane region" description="Helical" evidence="6">
    <location>
        <begin position="98"/>
        <end position="118"/>
    </location>
</feature>
<evidence type="ECO:0000256" key="1">
    <source>
        <dbReference type="ARBA" id="ARBA00004141"/>
    </source>
</evidence>
<dbReference type="InterPro" id="IPR054484">
    <property type="entry name" value="ComC_SSD"/>
</dbReference>
<dbReference type="Pfam" id="PF04193">
    <property type="entry name" value="PQ-loop"/>
    <property type="match status" value="1"/>
</dbReference>
<name>F4PS31_CACFS</name>
<keyword evidence="11" id="KW-1185">Reference proteome</keyword>
<dbReference type="GO" id="GO:0016020">
    <property type="term" value="C:membrane"/>
    <property type="evidence" value="ECO:0007669"/>
    <property type="project" value="UniProtKB-SubCell"/>
</dbReference>
<feature type="region of interest" description="Disordered" evidence="5">
    <location>
        <begin position="1516"/>
        <end position="1536"/>
    </location>
</feature>
<dbReference type="InterPro" id="IPR055462">
    <property type="entry name" value="DUF7034"/>
</dbReference>